<dbReference type="OrthoDB" id="1523230at2"/>
<dbReference type="Proteomes" id="UP000239706">
    <property type="component" value="Unassembled WGS sequence"/>
</dbReference>
<feature type="binding site" evidence="9">
    <location>
        <begin position="80"/>
        <end position="82"/>
    </location>
    <ligand>
        <name>phosphate</name>
        <dbReference type="ChEBI" id="CHEBI:43474"/>
    </ligand>
</feature>
<dbReference type="EC" id="2.4.2.1" evidence="8"/>
<dbReference type="Gene3D" id="3.40.50.1580">
    <property type="entry name" value="Nucleoside phosphorylase domain"/>
    <property type="match status" value="1"/>
</dbReference>
<proteinExistence type="inferred from homology"/>
<dbReference type="GO" id="GO:0005737">
    <property type="term" value="C:cytoplasm"/>
    <property type="evidence" value="ECO:0007669"/>
    <property type="project" value="TreeGrafter"/>
</dbReference>
<comment type="similarity">
    <text evidence="3 8">Belongs to the PNP/MTAP phosphorylase family.</text>
</comment>
<comment type="pathway">
    <text evidence="2 8">Purine metabolism; purine nucleoside salvage.</text>
</comment>
<accession>A0A2T0B4K2</accession>
<evidence type="ECO:0000256" key="5">
    <source>
        <dbReference type="ARBA" id="ARBA00022676"/>
    </source>
</evidence>
<evidence type="ECO:0000256" key="6">
    <source>
        <dbReference type="ARBA" id="ARBA00022679"/>
    </source>
</evidence>
<keyword evidence="6 8" id="KW-0808">Transferase</keyword>
<dbReference type="Pfam" id="PF01048">
    <property type="entry name" value="PNP_UDP_1"/>
    <property type="match status" value="1"/>
</dbReference>
<dbReference type="PANTHER" id="PTHR11904">
    <property type="entry name" value="METHYLTHIOADENOSINE/PURINE NUCLEOSIDE PHOSPHORYLASE"/>
    <property type="match status" value="1"/>
</dbReference>
<sequence length="271" mass="29931">MNLEQIKESVQYVKERIDITPEIGIILGSGLGDLANMVEERVNIKYEDIPNMPKSTVVGHAGQYVFGKLNGKNVVMMQGRIHYYEGYPMEILALPIHIMKYLGIKTLIVTNAAGGVNEGFIPGDLMLIKDHINFAFTNPLIGKNEEDVGPRFPDMSNAYDKDLIQLGEKIGKDMNIELKKGVYVMMTGPTYETPAEIKMIRILGGDAVGMSTVPDVIVAKHCGLKVLGISCITNMAAGILDQPLNHKEVIETSNRVKDKFVKLVSEIVKEI</sequence>
<dbReference type="EMBL" id="PVXO01000036">
    <property type="protein sequence ID" value="PRR78815.1"/>
    <property type="molecule type" value="Genomic_DNA"/>
</dbReference>
<feature type="binding site" evidence="9">
    <location>
        <position position="211"/>
    </location>
    <ligand>
        <name>phosphate</name>
        <dbReference type="ChEBI" id="CHEBI:43474"/>
    </ligand>
</feature>
<feature type="binding site" evidence="9">
    <location>
        <position position="192"/>
    </location>
    <ligand>
        <name>a purine D-ribonucleoside</name>
        <dbReference type="ChEBI" id="CHEBI:142355"/>
    </ligand>
</feature>
<name>A0A2T0B4K2_9CLOT</name>
<dbReference type="InterPro" id="IPR000845">
    <property type="entry name" value="Nucleoside_phosphorylase_d"/>
</dbReference>
<feature type="binding site" evidence="9">
    <location>
        <position position="112"/>
    </location>
    <ligand>
        <name>phosphate</name>
        <dbReference type="ChEBI" id="CHEBI:43474"/>
    </ligand>
</feature>
<feature type="domain" description="Nucleoside phosphorylase" evidence="10">
    <location>
        <begin position="22"/>
        <end position="269"/>
    </location>
</feature>
<evidence type="ECO:0000256" key="3">
    <source>
        <dbReference type="ARBA" id="ARBA00006751"/>
    </source>
</evidence>
<feature type="binding site" evidence="9">
    <location>
        <position position="234"/>
    </location>
    <ligand>
        <name>a purine D-ribonucleoside</name>
        <dbReference type="ChEBI" id="CHEBI:142355"/>
    </ligand>
</feature>
<dbReference type="UniPathway" id="UPA00606"/>
<evidence type="ECO:0000256" key="1">
    <source>
        <dbReference type="ARBA" id="ARBA00002678"/>
    </source>
</evidence>
<dbReference type="InterPro" id="IPR035994">
    <property type="entry name" value="Nucleoside_phosphorylase_sf"/>
</dbReference>
<comment type="function">
    <text evidence="1">The purine nucleoside phosphorylases catalyze the phosphorolytic breakdown of the N-glycosidic bond in the beta-(deoxy)ribonucleoside molecules, with the formation of the corresponding free purine bases and pentose-1-phosphate. Cleaves guanosine, inosine, 2'-deoxyguanosine and 2'-deoxyinosine.</text>
</comment>
<dbReference type="RefSeq" id="WP_106063512.1">
    <property type="nucleotide sequence ID" value="NZ_PVXO01000036.1"/>
</dbReference>
<evidence type="ECO:0000256" key="9">
    <source>
        <dbReference type="PIRSR" id="PIRSR000477-2"/>
    </source>
</evidence>
<evidence type="ECO:0000313" key="12">
    <source>
        <dbReference type="Proteomes" id="UP000239706"/>
    </source>
</evidence>
<keyword evidence="4" id="KW-0597">Phosphoprotein</keyword>
<comment type="caution">
    <text evidence="11">The sequence shown here is derived from an EMBL/GenBank/DDBJ whole genome shotgun (WGS) entry which is preliminary data.</text>
</comment>
<dbReference type="SUPFAM" id="SSF53167">
    <property type="entry name" value="Purine and uridine phosphorylases"/>
    <property type="match status" value="1"/>
</dbReference>
<dbReference type="AlphaFoldDB" id="A0A2T0B4K2"/>
<organism evidence="11 12">
    <name type="scientific">Clostridium liquoris</name>
    <dbReference type="NCBI Taxonomy" id="1289519"/>
    <lineage>
        <taxon>Bacteria</taxon>
        <taxon>Bacillati</taxon>
        <taxon>Bacillota</taxon>
        <taxon>Clostridia</taxon>
        <taxon>Eubacteriales</taxon>
        <taxon>Clostridiaceae</taxon>
        <taxon>Clostridium</taxon>
    </lineage>
</organism>
<evidence type="ECO:0000256" key="8">
    <source>
        <dbReference type="PIRNR" id="PIRNR000477"/>
    </source>
</evidence>
<keyword evidence="12" id="KW-1185">Reference proteome</keyword>
<feature type="binding site" evidence="9">
    <location>
        <position position="60"/>
    </location>
    <ligand>
        <name>phosphate</name>
        <dbReference type="ChEBI" id="CHEBI:43474"/>
    </ligand>
</feature>
<dbReference type="CDD" id="cd09009">
    <property type="entry name" value="PNP-EcPNPII_like"/>
    <property type="match status" value="1"/>
</dbReference>
<dbReference type="GO" id="GO:0004731">
    <property type="term" value="F:purine-nucleoside phosphorylase activity"/>
    <property type="evidence" value="ECO:0007669"/>
    <property type="project" value="UniProtKB-EC"/>
</dbReference>
<keyword evidence="5 8" id="KW-0328">Glycosyltransferase</keyword>
<evidence type="ECO:0000256" key="7">
    <source>
        <dbReference type="ARBA" id="ARBA00048556"/>
    </source>
</evidence>
<reference evidence="11 12" key="1">
    <citation type="submission" date="2018-03" db="EMBL/GenBank/DDBJ databases">
        <title>Genome sequence of Clostridium liquoris DSM 100320.</title>
        <authorList>
            <person name="Poehlein A."/>
            <person name="Daniel R."/>
        </authorList>
    </citation>
    <scope>NUCLEOTIDE SEQUENCE [LARGE SCALE GENOMIC DNA]</scope>
    <source>
        <strain evidence="11 12">DSM 100320</strain>
    </source>
</reference>
<dbReference type="InterPro" id="IPR011270">
    <property type="entry name" value="Pur_Nuc_Pase_Ino/Guo-sp"/>
</dbReference>
<dbReference type="NCBIfam" id="NF006054">
    <property type="entry name" value="PRK08202.1"/>
    <property type="match status" value="1"/>
</dbReference>
<evidence type="ECO:0000256" key="2">
    <source>
        <dbReference type="ARBA" id="ARBA00005058"/>
    </source>
</evidence>
<dbReference type="PANTHER" id="PTHR11904:SF9">
    <property type="entry name" value="PURINE NUCLEOSIDE PHOSPHORYLASE-RELATED"/>
    <property type="match status" value="1"/>
</dbReference>
<dbReference type="PIRSF" id="PIRSF000477">
    <property type="entry name" value="PurNPase"/>
    <property type="match status" value="1"/>
</dbReference>
<dbReference type="GO" id="GO:0009116">
    <property type="term" value="P:nucleoside metabolic process"/>
    <property type="evidence" value="ECO:0007669"/>
    <property type="project" value="InterPro"/>
</dbReference>
<feature type="binding site" evidence="9">
    <location>
        <position position="29"/>
    </location>
    <ligand>
        <name>phosphate</name>
        <dbReference type="ChEBI" id="CHEBI:43474"/>
    </ligand>
</feature>
<evidence type="ECO:0000259" key="10">
    <source>
        <dbReference type="Pfam" id="PF01048"/>
    </source>
</evidence>
<dbReference type="InterPro" id="IPR011268">
    <property type="entry name" value="Purine_phosphorylase"/>
</dbReference>
<dbReference type="NCBIfam" id="TIGR01697">
    <property type="entry name" value="PNPH-PUNA-XAPA"/>
    <property type="match status" value="1"/>
</dbReference>
<dbReference type="FunFam" id="3.40.50.1580:FF:000010">
    <property type="entry name" value="Purine nucleoside phosphorylase"/>
    <property type="match status" value="1"/>
</dbReference>
<protein>
    <recommendedName>
        <fullName evidence="8">Purine nucleoside phosphorylase</fullName>
        <ecNumber evidence="8">2.4.2.1</ecNumber>
    </recommendedName>
    <alternativeName>
        <fullName evidence="8">Inosine-guanosine phosphorylase</fullName>
    </alternativeName>
</protein>
<dbReference type="NCBIfam" id="TIGR01700">
    <property type="entry name" value="PNPH"/>
    <property type="match status" value="1"/>
</dbReference>
<gene>
    <name evidence="11" type="primary">punA_1</name>
    <name evidence="11" type="ORF">CLLI_13970</name>
</gene>
<comment type="catalytic activity">
    <reaction evidence="7">
        <text>a purine 2'-deoxy-D-ribonucleoside + phosphate = a purine nucleobase + 2-deoxy-alpha-D-ribose 1-phosphate</text>
        <dbReference type="Rhea" id="RHEA:36431"/>
        <dbReference type="ChEBI" id="CHEBI:26386"/>
        <dbReference type="ChEBI" id="CHEBI:43474"/>
        <dbReference type="ChEBI" id="CHEBI:57259"/>
        <dbReference type="ChEBI" id="CHEBI:142361"/>
        <dbReference type="EC" id="2.4.2.1"/>
    </reaction>
</comment>
<evidence type="ECO:0000256" key="4">
    <source>
        <dbReference type="ARBA" id="ARBA00022553"/>
    </source>
</evidence>
<evidence type="ECO:0000313" key="11">
    <source>
        <dbReference type="EMBL" id="PRR78815.1"/>
    </source>
</evidence>